<reference evidence="18" key="1">
    <citation type="journal article" date="2019" name="Int. J. Syst. Evol. Microbiol.">
        <title>The Global Catalogue of Microorganisms (GCM) 10K type strain sequencing project: providing services to taxonomists for standard genome sequencing and annotation.</title>
        <authorList>
            <consortium name="The Broad Institute Genomics Platform"/>
            <consortium name="The Broad Institute Genome Sequencing Center for Infectious Disease"/>
            <person name="Wu L."/>
            <person name="Ma J."/>
        </authorList>
    </citation>
    <scope>NUCLEOTIDE SEQUENCE [LARGE SCALE GENOMIC DNA]</scope>
    <source>
        <strain evidence="18">CGMCC 1.12376</strain>
    </source>
</reference>
<dbReference type="Pfam" id="PF00512">
    <property type="entry name" value="HisKA"/>
    <property type="match status" value="1"/>
</dbReference>
<dbReference type="Gene3D" id="6.10.340.10">
    <property type="match status" value="1"/>
</dbReference>
<evidence type="ECO:0000256" key="13">
    <source>
        <dbReference type="ARBA" id="ARBA00023136"/>
    </source>
</evidence>
<evidence type="ECO:0000256" key="14">
    <source>
        <dbReference type="SAM" id="Phobius"/>
    </source>
</evidence>
<dbReference type="EMBL" id="JBHUDE010000011">
    <property type="protein sequence ID" value="MFD1606684.1"/>
    <property type="molecule type" value="Genomic_DNA"/>
</dbReference>
<dbReference type="CDD" id="cd00075">
    <property type="entry name" value="HATPase"/>
    <property type="match status" value="1"/>
</dbReference>
<dbReference type="InterPro" id="IPR036890">
    <property type="entry name" value="HATPase_C_sf"/>
</dbReference>
<gene>
    <name evidence="17" type="ORF">ACFSBH_03275</name>
</gene>
<evidence type="ECO:0000259" key="16">
    <source>
        <dbReference type="PROSITE" id="PS50885"/>
    </source>
</evidence>
<dbReference type="InterPro" id="IPR036097">
    <property type="entry name" value="HisK_dim/P_sf"/>
</dbReference>
<evidence type="ECO:0000256" key="12">
    <source>
        <dbReference type="ARBA" id="ARBA00023012"/>
    </source>
</evidence>
<dbReference type="PROSITE" id="PS50885">
    <property type="entry name" value="HAMP"/>
    <property type="match status" value="1"/>
</dbReference>
<dbReference type="InterPro" id="IPR003660">
    <property type="entry name" value="HAMP_dom"/>
</dbReference>
<keyword evidence="4" id="KW-1003">Cell membrane</keyword>
<evidence type="ECO:0000256" key="7">
    <source>
        <dbReference type="ARBA" id="ARBA00022692"/>
    </source>
</evidence>
<sequence length="412" mass="46873">MQTEVLVGRLSNATTAEEAGEVIKAFLPANGMAKVFSNEGKALEFKLTGEAYKTLEGAFQAEESREIIRPERGVHVAVITKPIIWYDGSIVTLQISDNLVELADTMTILFYVLVIASIIFLIPTLIGSTVLSRFLLNPIEKLTNTMKENIRDRKWNKIEHRNHSRDELYEMEVTFNEMIDQLKTNYEKQEDFVSNASHELKTPIQIVKSYAQLMERRGMDNPELLQESIQAIDSEADRMKKLVEQLLALAKNKKNVVHKEVEFHQLVEHSIVTFKQAYGREIEFHKNIESIYVMGSADQLEQIIYILIDNALKYSKEKIVVSLFTYNGEVIFSVQDFGNGISEEEQERIFERFYRVDKARSRETGGTGLGLSIALTIAEEHNGKLTVESTEGEGSTFTLVLPILKKKSQPTE</sequence>
<dbReference type="RefSeq" id="WP_379596044.1">
    <property type="nucleotide sequence ID" value="NZ_JBHUDE010000011.1"/>
</dbReference>
<comment type="subcellular location">
    <subcellularLocation>
        <location evidence="2">Cell membrane</location>
        <topology evidence="2">Multi-pass membrane protein</topology>
    </subcellularLocation>
</comment>
<keyword evidence="10 17" id="KW-0067">ATP-binding</keyword>
<keyword evidence="12" id="KW-0902">Two-component regulatory system</keyword>
<evidence type="ECO:0000313" key="18">
    <source>
        <dbReference type="Proteomes" id="UP001597221"/>
    </source>
</evidence>
<keyword evidence="9" id="KW-0418">Kinase</keyword>
<organism evidence="17 18">
    <name type="scientific">Oceanobacillus luteolus</name>
    <dbReference type="NCBI Taxonomy" id="1274358"/>
    <lineage>
        <taxon>Bacteria</taxon>
        <taxon>Bacillati</taxon>
        <taxon>Bacillota</taxon>
        <taxon>Bacilli</taxon>
        <taxon>Bacillales</taxon>
        <taxon>Bacillaceae</taxon>
        <taxon>Oceanobacillus</taxon>
    </lineage>
</organism>
<dbReference type="PANTHER" id="PTHR45528">
    <property type="entry name" value="SENSOR HISTIDINE KINASE CPXA"/>
    <property type="match status" value="1"/>
</dbReference>
<dbReference type="InterPro" id="IPR003661">
    <property type="entry name" value="HisK_dim/P_dom"/>
</dbReference>
<protein>
    <recommendedName>
        <fullName evidence="3">histidine kinase</fullName>
        <ecNumber evidence="3">2.7.13.3</ecNumber>
    </recommendedName>
</protein>
<dbReference type="InterPro" id="IPR004358">
    <property type="entry name" value="Sig_transdc_His_kin-like_C"/>
</dbReference>
<evidence type="ECO:0000256" key="11">
    <source>
        <dbReference type="ARBA" id="ARBA00022989"/>
    </source>
</evidence>
<keyword evidence="13 14" id="KW-0472">Membrane</keyword>
<dbReference type="Gene3D" id="1.10.287.130">
    <property type="match status" value="1"/>
</dbReference>
<dbReference type="EC" id="2.7.13.3" evidence="3"/>
<evidence type="ECO:0000256" key="8">
    <source>
        <dbReference type="ARBA" id="ARBA00022741"/>
    </source>
</evidence>
<dbReference type="GO" id="GO:0005524">
    <property type="term" value="F:ATP binding"/>
    <property type="evidence" value="ECO:0007669"/>
    <property type="project" value="UniProtKB-KW"/>
</dbReference>
<evidence type="ECO:0000256" key="9">
    <source>
        <dbReference type="ARBA" id="ARBA00022777"/>
    </source>
</evidence>
<dbReference type="PANTHER" id="PTHR45528:SF1">
    <property type="entry name" value="SENSOR HISTIDINE KINASE CPXA"/>
    <property type="match status" value="1"/>
</dbReference>
<keyword evidence="6" id="KW-0808">Transferase</keyword>
<dbReference type="InterPro" id="IPR005467">
    <property type="entry name" value="His_kinase_dom"/>
</dbReference>
<dbReference type="SMART" id="SM00388">
    <property type="entry name" value="HisKA"/>
    <property type="match status" value="1"/>
</dbReference>
<dbReference type="InterPro" id="IPR050398">
    <property type="entry name" value="HssS/ArlS-like"/>
</dbReference>
<feature type="transmembrane region" description="Helical" evidence="14">
    <location>
        <begin position="108"/>
        <end position="136"/>
    </location>
</feature>
<evidence type="ECO:0000256" key="10">
    <source>
        <dbReference type="ARBA" id="ARBA00022840"/>
    </source>
</evidence>
<dbReference type="Proteomes" id="UP001597221">
    <property type="component" value="Unassembled WGS sequence"/>
</dbReference>
<evidence type="ECO:0000256" key="3">
    <source>
        <dbReference type="ARBA" id="ARBA00012438"/>
    </source>
</evidence>
<evidence type="ECO:0000256" key="6">
    <source>
        <dbReference type="ARBA" id="ARBA00022679"/>
    </source>
</evidence>
<feature type="domain" description="HAMP" evidence="16">
    <location>
        <begin position="133"/>
        <end position="187"/>
    </location>
</feature>
<evidence type="ECO:0000313" key="17">
    <source>
        <dbReference type="EMBL" id="MFD1606684.1"/>
    </source>
</evidence>
<keyword evidence="11 14" id="KW-1133">Transmembrane helix</keyword>
<dbReference type="CDD" id="cd06225">
    <property type="entry name" value="HAMP"/>
    <property type="match status" value="1"/>
</dbReference>
<accession>A0ABW4HME6</accession>
<dbReference type="Gene3D" id="3.30.565.10">
    <property type="entry name" value="Histidine kinase-like ATPase, C-terminal domain"/>
    <property type="match status" value="1"/>
</dbReference>
<dbReference type="SUPFAM" id="SSF55874">
    <property type="entry name" value="ATPase domain of HSP90 chaperone/DNA topoisomerase II/histidine kinase"/>
    <property type="match status" value="1"/>
</dbReference>
<dbReference type="CDD" id="cd00082">
    <property type="entry name" value="HisKA"/>
    <property type="match status" value="1"/>
</dbReference>
<dbReference type="SUPFAM" id="SSF47384">
    <property type="entry name" value="Homodimeric domain of signal transducing histidine kinase"/>
    <property type="match status" value="1"/>
</dbReference>
<feature type="domain" description="Histidine kinase" evidence="15">
    <location>
        <begin position="195"/>
        <end position="405"/>
    </location>
</feature>
<keyword evidence="8" id="KW-0547">Nucleotide-binding</keyword>
<name>A0ABW4HME6_9BACI</name>
<evidence type="ECO:0000256" key="4">
    <source>
        <dbReference type="ARBA" id="ARBA00022475"/>
    </source>
</evidence>
<dbReference type="PROSITE" id="PS50109">
    <property type="entry name" value="HIS_KIN"/>
    <property type="match status" value="1"/>
</dbReference>
<comment type="caution">
    <text evidence="17">The sequence shown here is derived from an EMBL/GenBank/DDBJ whole genome shotgun (WGS) entry which is preliminary data.</text>
</comment>
<dbReference type="InterPro" id="IPR003594">
    <property type="entry name" value="HATPase_dom"/>
</dbReference>
<dbReference type="PRINTS" id="PR00344">
    <property type="entry name" value="BCTRLSENSOR"/>
</dbReference>
<keyword evidence="5" id="KW-0597">Phosphoprotein</keyword>
<keyword evidence="7 14" id="KW-0812">Transmembrane</keyword>
<dbReference type="Pfam" id="PF02518">
    <property type="entry name" value="HATPase_c"/>
    <property type="match status" value="1"/>
</dbReference>
<keyword evidence="18" id="KW-1185">Reference proteome</keyword>
<comment type="catalytic activity">
    <reaction evidence="1">
        <text>ATP + protein L-histidine = ADP + protein N-phospho-L-histidine.</text>
        <dbReference type="EC" id="2.7.13.3"/>
    </reaction>
</comment>
<evidence type="ECO:0000256" key="2">
    <source>
        <dbReference type="ARBA" id="ARBA00004651"/>
    </source>
</evidence>
<evidence type="ECO:0000256" key="5">
    <source>
        <dbReference type="ARBA" id="ARBA00022553"/>
    </source>
</evidence>
<dbReference type="SMART" id="SM00387">
    <property type="entry name" value="HATPase_c"/>
    <property type="match status" value="1"/>
</dbReference>
<evidence type="ECO:0000256" key="1">
    <source>
        <dbReference type="ARBA" id="ARBA00000085"/>
    </source>
</evidence>
<proteinExistence type="predicted"/>
<evidence type="ECO:0000259" key="15">
    <source>
        <dbReference type="PROSITE" id="PS50109"/>
    </source>
</evidence>